<evidence type="ECO:0000313" key="2">
    <source>
        <dbReference type="EMBL" id="ALL68279.1"/>
    </source>
</evidence>
<reference evidence="2 3" key="1">
    <citation type="journal article" date="2014" name="Genome Announc.">
        <title>Draft Genome Sequence of the Haloacid-Degrading Burkholderia caribensis Strain MBA4.</title>
        <authorList>
            <person name="Pan Y."/>
            <person name="Kong K.F."/>
            <person name="Tsang J.S."/>
        </authorList>
    </citation>
    <scope>NUCLEOTIDE SEQUENCE [LARGE SCALE GENOMIC DNA]</scope>
    <source>
        <strain evidence="2 3">MBA4</strain>
    </source>
</reference>
<accession>A0A0P0RI54</accession>
<evidence type="ECO:0000259" key="1">
    <source>
        <dbReference type="Pfam" id="PF02627"/>
    </source>
</evidence>
<organism evidence="2 3">
    <name type="scientific">Paraburkholderia caribensis MBA4</name>
    <dbReference type="NCBI Taxonomy" id="1323664"/>
    <lineage>
        <taxon>Bacteria</taxon>
        <taxon>Pseudomonadati</taxon>
        <taxon>Pseudomonadota</taxon>
        <taxon>Betaproteobacteria</taxon>
        <taxon>Burkholderiales</taxon>
        <taxon>Burkholderiaceae</taxon>
        <taxon>Paraburkholderia</taxon>
    </lineage>
</organism>
<name>A0A0P0RI54_9BURK</name>
<dbReference type="GeneID" id="69972006"/>
<dbReference type="Pfam" id="PF02627">
    <property type="entry name" value="CMD"/>
    <property type="match status" value="1"/>
</dbReference>
<dbReference type="EMBL" id="CP012747">
    <property type="protein sequence ID" value="ALL68279.1"/>
    <property type="molecule type" value="Genomic_DNA"/>
</dbReference>
<feature type="domain" description="Carboxymuconolactone decarboxylase-like" evidence="1">
    <location>
        <begin position="52"/>
        <end position="104"/>
    </location>
</feature>
<dbReference type="InterPro" id="IPR003779">
    <property type="entry name" value="CMD-like"/>
</dbReference>
<dbReference type="GO" id="GO:0051920">
    <property type="term" value="F:peroxiredoxin activity"/>
    <property type="evidence" value="ECO:0007669"/>
    <property type="project" value="InterPro"/>
</dbReference>
<dbReference type="InterPro" id="IPR004675">
    <property type="entry name" value="AhpD_core"/>
</dbReference>
<gene>
    <name evidence="2" type="ORF">K788_0000630</name>
</gene>
<dbReference type="Proteomes" id="UP000019146">
    <property type="component" value="Chromosome 2"/>
</dbReference>
<dbReference type="SUPFAM" id="SSF69118">
    <property type="entry name" value="AhpD-like"/>
    <property type="match status" value="1"/>
</dbReference>
<dbReference type="PANTHER" id="PTHR35446">
    <property type="entry name" value="SI:CH211-175M2.5"/>
    <property type="match status" value="1"/>
</dbReference>
<sequence>MSRINVPAIATATGATAEVYADVKKIAGGGVPNLFAALGYLAPVSLKAVLNAEAALGSGSLSKQDVETIKLLVSEQTGCDYCVAAHVMIGKMVGLPAEALKQIRAGQPTGDAKRDALVRFVLNLQNTSGTISNEEFAAIRAAGYTDAQLADISLAIALTIFTNTFNRINDTDVDMPPVK</sequence>
<dbReference type="RefSeq" id="WP_035998506.1">
    <property type="nucleotide sequence ID" value="NZ_CP012747.1"/>
</dbReference>
<proteinExistence type="predicted"/>
<protein>
    <submittedName>
        <fullName evidence="2">Macrophage infectivity potentiator-related protein</fullName>
    </submittedName>
</protein>
<dbReference type="PANTHER" id="PTHR35446:SF3">
    <property type="entry name" value="CMD DOMAIN-CONTAINING PROTEIN"/>
    <property type="match status" value="1"/>
</dbReference>
<dbReference type="NCBIfam" id="TIGR00778">
    <property type="entry name" value="ahpD_dom"/>
    <property type="match status" value="1"/>
</dbReference>
<dbReference type="AlphaFoldDB" id="A0A0P0RI54"/>
<dbReference type="KEGG" id="bcai:K788_0000630"/>
<dbReference type="InterPro" id="IPR029032">
    <property type="entry name" value="AhpD-like"/>
</dbReference>
<evidence type="ECO:0000313" key="3">
    <source>
        <dbReference type="Proteomes" id="UP000019146"/>
    </source>
</evidence>
<dbReference type="Gene3D" id="1.20.1290.10">
    <property type="entry name" value="AhpD-like"/>
    <property type="match status" value="1"/>
</dbReference>